<protein>
    <recommendedName>
        <fullName evidence="1">Schlafen AlbA-2 domain-containing protein</fullName>
    </recommendedName>
</protein>
<comment type="caution">
    <text evidence="2">The sequence shown here is derived from an EMBL/GenBank/DDBJ whole genome shotgun (WGS) entry which is preliminary data.</text>
</comment>
<proteinExistence type="predicted"/>
<feature type="domain" description="Schlafen AlbA-2" evidence="1">
    <location>
        <begin position="25"/>
        <end position="136"/>
    </location>
</feature>
<sequence>MSISRTGVIKALQSGKAKDLLGQAENPWLDFKATPYPANDKGKFDISKDVAAFANAQGGMIVCGIKTKRDDNEARDIADSLHPFPQANVKIESYKDVLNDYLWPRVAVEYHWFPDPDSEESGHYLVIEVEPVPERDRYVIVRRSLNDKGQLADGFVIPERRGDGSVSVLPDAAYRLINEGYRRVHGAERYFTEAELAGIRFEAIGRPELAADPFTRELATEGIDHMEQRQEWQNTPVLYWQSLPAGRVDLLSGMFGSANLEGKLRDQDVLRFNGFNFADRLGQLTAYAGGLYLDKTRCALWIRPDGSVTAGAVATPELLCWAMEQRGTPNRINSLVLTEMTLEYFRIADDLVAPLNKGSFEHRILARRFGGDQPRLLGAGAEFNLFISRGRPASTDEPWDKSWSADGDPERDAYEALRLIYGLFGLDVSTNNEVEDRRVPMKAFRRS</sequence>
<accession>A0A8J3JVH2</accession>
<gene>
    <name evidence="2" type="ORF">Cba03nite_52080</name>
</gene>
<dbReference type="InterPro" id="IPR038461">
    <property type="entry name" value="Schlafen_AlbA_2_dom_sf"/>
</dbReference>
<dbReference type="AlphaFoldDB" id="A0A8J3JVH2"/>
<keyword evidence="3" id="KW-1185">Reference proteome</keyword>
<evidence type="ECO:0000313" key="3">
    <source>
        <dbReference type="Proteomes" id="UP000601223"/>
    </source>
</evidence>
<reference evidence="2 3" key="1">
    <citation type="submission" date="2021-01" db="EMBL/GenBank/DDBJ databases">
        <title>Whole genome shotgun sequence of Catellatospora bangladeshensis NBRC 107357.</title>
        <authorList>
            <person name="Komaki H."/>
            <person name="Tamura T."/>
        </authorList>
    </citation>
    <scope>NUCLEOTIDE SEQUENCE [LARGE SCALE GENOMIC DNA]</scope>
    <source>
        <strain evidence="2 3">NBRC 107357</strain>
    </source>
</reference>
<dbReference type="Gene3D" id="3.30.950.30">
    <property type="entry name" value="Schlafen, AAA domain"/>
    <property type="match status" value="1"/>
</dbReference>
<dbReference type="InterPro" id="IPR007421">
    <property type="entry name" value="Schlafen_AlbA_2_dom"/>
</dbReference>
<organism evidence="2 3">
    <name type="scientific">Catellatospora bangladeshensis</name>
    <dbReference type="NCBI Taxonomy" id="310355"/>
    <lineage>
        <taxon>Bacteria</taxon>
        <taxon>Bacillati</taxon>
        <taxon>Actinomycetota</taxon>
        <taxon>Actinomycetes</taxon>
        <taxon>Micromonosporales</taxon>
        <taxon>Micromonosporaceae</taxon>
        <taxon>Catellatospora</taxon>
    </lineage>
</organism>
<dbReference type="RefSeq" id="WP_203751219.1">
    <property type="nucleotide sequence ID" value="NZ_BONF01000031.1"/>
</dbReference>
<dbReference type="Pfam" id="PF04326">
    <property type="entry name" value="SLFN_AlbA_2"/>
    <property type="match status" value="1"/>
</dbReference>
<name>A0A8J3JVH2_9ACTN</name>
<evidence type="ECO:0000259" key="1">
    <source>
        <dbReference type="Pfam" id="PF04326"/>
    </source>
</evidence>
<evidence type="ECO:0000313" key="2">
    <source>
        <dbReference type="EMBL" id="GIF83859.1"/>
    </source>
</evidence>
<dbReference type="EMBL" id="BONF01000031">
    <property type="protein sequence ID" value="GIF83859.1"/>
    <property type="molecule type" value="Genomic_DNA"/>
</dbReference>
<dbReference type="Proteomes" id="UP000601223">
    <property type="component" value="Unassembled WGS sequence"/>
</dbReference>